<name>A0A399SSX3_9BACT</name>
<proteinExistence type="inferred from homology"/>
<sequence length="264" mass="28601">MDFSGKTIWVTGATSGIGKEVALALSKEKCTLILSGRNEAALEEVASLCTGNGSTTYPVSFDLGNIPTIETAYQKVNAKGLVPDALYHFGGISQRALVSETPLHVDRKIFEVNYFGTIALTKLVLPGMIAKGDGHIAATSSIVGKFGFPYRSSYSASKQALHGFFESLLAENKQNNIRVSMIIPGFISTNISVNAVNSSGEAHGKLDENQAGGMPADQCAKIICKGLKREKKEILVGNKEIIMVYIRRFLPRLYYYLASRVKPM</sequence>
<dbReference type="GO" id="GO:0016491">
    <property type="term" value="F:oxidoreductase activity"/>
    <property type="evidence" value="ECO:0007669"/>
    <property type="project" value="UniProtKB-KW"/>
</dbReference>
<dbReference type="EMBL" id="QWGR01000009">
    <property type="protein sequence ID" value="RIJ47146.1"/>
    <property type="molecule type" value="Genomic_DNA"/>
</dbReference>
<dbReference type="Proteomes" id="UP000265926">
    <property type="component" value="Unassembled WGS sequence"/>
</dbReference>
<evidence type="ECO:0000256" key="1">
    <source>
        <dbReference type="ARBA" id="ARBA00006484"/>
    </source>
</evidence>
<comment type="similarity">
    <text evidence="1">Belongs to the short-chain dehydrogenases/reductases (SDR) family.</text>
</comment>
<reference evidence="3 4" key="1">
    <citation type="submission" date="2018-08" db="EMBL/GenBank/DDBJ databases">
        <title>Pallidiluteibacterium maritimus gen. nov., sp. nov., isolated from coastal sediment.</title>
        <authorList>
            <person name="Zhou L.Y."/>
        </authorList>
    </citation>
    <scope>NUCLEOTIDE SEQUENCE [LARGE SCALE GENOMIC DNA]</scope>
    <source>
        <strain evidence="3 4">XSD2</strain>
    </source>
</reference>
<comment type="caution">
    <text evidence="3">The sequence shown here is derived from an EMBL/GenBank/DDBJ whole genome shotgun (WGS) entry which is preliminary data.</text>
</comment>
<dbReference type="PANTHER" id="PTHR44196">
    <property type="entry name" value="DEHYDROGENASE/REDUCTASE SDR FAMILY MEMBER 7B"/>
    <property type="match status" value="1"/>
</dbReference>
<evidence type="ECO:0000313" key="3">
    <source>
        <dbReference type="EMBL" id="RIJ47146.1"/>
    </source>
</evidence>
<keyword evidence="4" id="KW-1185">Reference proteome</keyword>
<dbReference type="PRINTS" id="PR00081">
    <property type="entry name" value="GDHRDH"/>
</dbReference>
<accession>A0A399SSX3</accession>
<dbReference type="OrthoDB" id="9775296at2"/>
<keyword evidence="2" id="KW-0560">Oxidoreductase</keyword>
<dbReference type="Gene3D" id="3.40.50.720">
    <property type="entry name" value="NAD(P)-binding Rossmann-like Domain"/>
    <property type="match status" value="1"/>
</dbReference>
<dbReference type="GO" id="GO:0016020">
    <property type="term" value="C:membrane"/>
    <property type="evidence" value="ECO:0007669"/>
    <property type="project" value="TreeGrafter"/>
</dbReference>
<protein>
    <submittedName>
        <fullName evidence="3">SDR family NAD(P)-dependent oxidoreductase</fullName>
    </submittedName>
</protein>
<gene>
    <name evidence="3" type="ORF">D1614_15405</name>
</gene>
<dbReference type="AlphaFoldDB" id="A0A399SSX3"/>
<dbReference type="InterPro" id="IPR002347">
    <property type="entry name" value="SDR_fam"/>
</dbReference>
<organism evidence="3 4">
    <name type="scientific">Maribellus luteus</name>
    <dbReference type="NCBI Taxonomy" id="2305463"/>
    <lineage>
        <taxon>Bacteria</taxon>
        <taxon>Pseudomonadati</taxon>
        <taxon>Bacteroidota</taxon>
        <taxon>Bacteroidia</taxon>
        <taxon>Marinilabiliales</taxon>
        <taxon>Prolixibacteraceae</taxon>
        <taxon>Maribellus</taxon>
    </lineage>
</organism>
<dbReference type="InterPro" id="IPR036291">
    <property type="entry name" value="NAD(P)-bd_dom_sf"/>
</dbReference>
<dbReference type="Pfam" id="PF00106">
    <property type="entry name" value="adh_short"/>
    <property type="match status" value="1"/>
</dbReference>
<dbReference type="PANTHER" id="PTHR44196:SF1">
    <property type="entry name" value="DEHYDROGENASE_REDUCTASE SDR FAMILY MEMBER 7B"/>
    <property type="match status" value="1"/>
</dbReference>
<evidence type="ECO:0000256" key="2">
    <source>
        <dbReference type="ARBA" id="ARBA00023002"/>
    </source>
</evidence>
<dbReference type="SUPFAM" id="SSF51735">
    <property type="entry name" value="NAD(P)-binding Rossmann-fold domains"/>
    <property type="match status" value="1"/>
</dbReference>
<evidence type="ECO:0000313" key="4">
    <source>
        <dbReference type="Proteomes" id="UP000265926"/>
    </source>
</evidence>
<dbReference type="RefSeq" id="WP_119438863.1">
    <property type="nucleotide sequence ID" value="NZ_QWGR01000009.1"/>
</dbReference>